<evidence type="ECO:0000256" key="13">
    <source>
        <dbReference type="ARBA" id="ARBA00023152"/>
    </source>
</evidence>
<dbReference type="NCBIfam" id="NF004491">
    <property type="entry name" value="PRK05826.1"/>
    <property type="match status" value="1"/>
</dbReference>
<dbReference type="Gene3D" id="3.40.1380.20">
    <property type="entry name" value="Pyruvate kinase, C-terminal domain"/>
    <property type="match status" value="1"/>
</dbReference>
<keyword evidence="8" id="KW-0479">Metal-binding</keyword>
<dbReference type="Pfam" id="PF02887">
    <property type="entry name" value="PK_C"/>
    <property type="match status" value="1"/>
</dbReference>
<dbReference type="InterPro" id="IPR001697">
    <property type="entry name" value="Pyr_Knase"/>
</dbReference>
<dbReference type="FunFam" id="3.20.20.60:FF:000025">
    <property type="entry name" value="Pyruvate kinase"/>
    <property type="match status" value="1"/>
</dbReference>
<keyword evidence="20" id="KW-1185">Reference proteome</keyword>
<gene>
    <name evidence="19" type="primary">pyk</name>
    <name evidence="19" type="ORF">MRX98_07400</name>
</gene>
<name>A0AA41R1M7_9BACT</name>
<evidence type="ECO:0000256" key="16">
    <source>
        <dbReference type="RuleBase" id="RU000504"/>
    </source>
</evidence>
<dbReference type="PANTHER" id="PTHR11817">
    <property type="entry name" value="PYRUVATE KINASE"/>
    <property type="match status" value="1"/>
</dbReference>
<comment type="cofactor">
    <cofactor evidence="1">
        <name>Mg(2+)</name>
        <dbReference type="ChEBI" id="CHEBI:18420"/>
    </cofactor>
</comment>
<evidence type="ECO:0000256" key="11">
    <source>
        <dbReference type="ARBA" id="ARBA00022840"/>
    </source>
</evidence>
<reference evidence="19" key="1">
    <citation type="submission" date="2022-04" db="EMBL/GenBank/DDBJ databases">
        <title>Desulfatitalea alkaliphila sp. nov., a novel anaerobic sulfate-reducing bacterium isolated from terrestrial mud volcano, Taman Peninsula, Russia.</title>
        <authorList>
            <person name="Khomyakova M.A."/>
            <person name="Merkel A.Y."/>
            <person name="Slobodkin A.I."/>
        </authorList>
    </citation>
    <scope>NUCLEOTIDE SEQUENCE</scope>
    <source>
        <strain evidence="19">M08but</strain>
    </source>
</reference>
<evidence type="ECO:0000256" key="7">
    <source>
        <dbReference type="ARBA" id="ARBA00022679"/>
    </source>
</evidence>
<evidence type="ECO:0000256" key="10">
    <source>
        <dbReference type="ARBA" id="ARBA00022777"/>
    </source>
</evidence>
<dbReference type="Pfam" id="PF00224">
    <property type="entry name" value="PK"/>
    <property type="match status" value="1"/>
</dbReference>
<evidence type="ECO:0000313" key="19">
    <source>
        <dbReference type="EMBL" id="MCJ8500394.1"/>
    </source>
</evidence>
<dbReference type="PROSITE" id="PS00110">
    <property type="entry name" value="PYRUVATE_KINASE"/>
    <property type="match status" value="1"/>
</dbReference>
<dbReference type="AlphaFoldDB" id="A0AA41R1M7"/>
<feature type="domain" description="Pyruvate kinase C-terminal" evidence="18">
    <location>
        <begin position="352"/>
        <end position="456"/>
    </location>
</feature>
<dbReference type="InterPro" id="IPR018209">
    <property type="entry name" value="Pyrv_Knase_AS"/>
</dbReference>
<dbReference type="GO" id="GO:0005524">
    <property type="term" value="F:ATP binding"/>
    <property type="evidence" value="ECO:0007669"/>
    <property type="project" value="UniProtKB-KW"/>
</dbReference>
<dbReference type="Gene3D" id="2.40.33.10">
    <property type="entry name" value="PK beta-barrel domain-like"/>
    <property type="match status" value="1"/>
</dbReference>
<comment type="similarity">
    <text evidence="4 16">Belongs to the pyruvate kinase family.</text>
</comment>
<dbReference type="GO" id="GO:0030955">
    <property type="term" value="F:potassium ion binding"/>
    <property type="evidence" value="ECO:0007669"/>
    <property type="project" value="UniProtKB-UniRule"/>
</dbReference>
<keyword evidence="14 19" id="KW-0670">Pyruvate</keyword>
<keyword evidence="13 16" id="KW-0324">Glycolysis</keyword>
<evidence type="ECO:0000256" key="9">
    <source>
        <dbReference type="ARBA" id="ARBA00022741"/>
    </source>
</evidence>
<organism evidence="19 20">
    <name type="scientific">Desulfatitalea alkaliphila</name>
    <dbReference type="NCBI Taxonomy" id="2929485"/>
    <lineage>
        <taxon>Bacteria</taxon>
        <taxon>Pseudomonadati</taxon>
        <taxon>Thermodesulfobacteriota</taxon>
        <taxon>Desulfobacteria</taxon>
        <taxon>Desulfobacterales</taxon>
        <taxon>Desulfosarcinaceae</taxon>
        <taxon>Desulfatitalea</taxon>
    </lineage>
</organism>
<dbReference type="InterPro" id="IPR015793">
    <property type="entry name" value="Pyrv_Knase_brl"/>
</dbReference>
<dbReference type="GO" id="GO:0016301">
    <property type="term" value="F:kinase activity"/>
    <property type="evidence" value="ECO:0007669"/>
    <property type="project" value="UniProtKB-KW"/>
</dbReference>
<comment type="caution">
    <text evidence="19">The sequence shown here is derived from an EMBL/GenBank/DDBJ whole genome shotgun (WGS) entry which is preliminary data.</text>
</comment>
<dbReference type="Proteomes" id="UP001165427">
    <property type="component" value="Unassembled WGS sequence"/>
</dbReference>
<dbReference type="NCBIfam" id="TIGR01064">
    <property type="entry name" value="pyruv_kin"/>
    <property type="match status" value="1"/>
</dbReference>
<evidence type="ECO:0000313" key="20">
    <source>
        <dbReference type="Proteomes" id="UP001165427"/>
    </source>
</evidence>
<dbReference type="GO" id="GO:0000287">
    <property type="term" value="F:magnesium ion binding"/>
    <property type="evidence" value="ECO:0007669"/>
    <property type="project" value="UniProtKB-UniRule"/>
</dbReference>
<dbReference type="InterPro" id="IPR015806">
    <property type="entry name" value="Pyrv_Knase_insert_dom_sf"/>
</dbReference>
<dbReference type="SUPFAM" id="SSF50800">
    <property type="entry name" value="PK beta-barrel domain-like"/>
    <property type="match status" value="1"/>
</dbReference>
<evidence type="ECO:0000256" key="8">
    <source>
        <dbReference type="ARBA" id="ARBA00022723"/>
    </source>
</evidence>
<comment type="cofactor">
    <cofactor evidence="2">
        <name>K(+)</name>
        <dbReference type="ChEBI" id="CHEBI:29103"/>
    </cofactor>
</comment>
<evidence type="ECO:0000256" key="15">
    <source>
        <dbReference type="NCBIfam" id="TIGR01064"/>
    </source>
</evidence>
<evidence type="ECO:0000256" key="1">
    <source>
        <dbReference type="ARBA" id="ARBA00001946"/>
    </source>
</evidence>
<dbReference type="Gene3D" id="3.20.20.60">
    <property type="entry name" value="Phosphoenolpyruvate-binding domains"/>
    <property type="match status" value="1"/>
</dbReference>
<dbReference type="InterPro" id="IPR015795">
    <property type="entry name" value="Pyrv_Knase_C"/>
</dbReference>
<comment type="catalytic activity">
    <reaction evidence="16">
        <text>pyruvate + ATP = phosphoenolpyruvate + ADP + H(+)</text>
        <dbReference type="Rhea" id="RHEA:18157"/>
        <dbReference type="ChEBI" id="CHEBI:15361"/>
        <dbReference type="ChEBI" id="CHEBI:15378"/>
        <dbReference type="ChEBI" id="CHEBI:30616"/>
        <dbReference type="ChEBI" id="CHEBI:58702"/>
        <dbReference type="ChEBI" id="CHEBI:456216"/>
        <dbReference type="EC" id="2.7.1.40"/>
    </reaction>
</comment>
<dbReference type="InterPro" id="IPR015813">
    <property type="entry name" value="Pyrv/PenolPyrv_kinase-like_dom"/>
</dbReference>
<accession>A0AA41R1M7</accession>
<dbReference type="InterPro" id="IPR036918">
    <property type="entry name" value="Pyrv_Knase_C_sf"/>
</dbReference>
<dbReference type="GO" id="GO:0004743">
    <property type="term" value="F:pyruvate kinase activity"/>
    <property type="evidence" value="ECO:0007669"/>
    <property type="project" value="UniProtKB-UniRule"/>
</dbReference>
<dbReference type="InterPro" id="IPR011037">
    <property type="entry name" value="Pyrv_Knase-like_insert_dom_sf"/>
</dbReference>
<dbReference type="RefSeq" id="WP_246904631.1">
    <property type="nucleotide sequence ID" value="NZ_JALJRB010000006.1"/>
</dbReference>
<protein>
    <recommendedName>
        <fullName evidence="6 15">Pyruvate kinase</fullName>
        <ecNumber evidence="5 15">2.7.1.40</ecNumber>
    </recommendedName>
</protein>
<dbReference type="SUPFAM" id="SSF52935">
    <property type="entry name" value="PK C-terminal domain-like"/>
    <property type="match status" value="1"/>
</dbReference>
<dbReference type="EC" id="2.7.1.40" evidence="5 15"/>
<keyword evidence="9" id="KW-0547">Nucleotide-binding</keyword>
<dbReference type="EMBL" id="JALJRB010000006">
    <property type="protein sequence ID" value="MCJ8500394.1"/>
    <property type="molecule type" value="Genomic_DNA"/>
</dbReference>
<evidence type="ECO:0000259" key="17">
    <source>
        <dbReference type="Pfam" id="PF00224"/>
    </source>
</evidence>
<keyword evidence="12 16" id="KW-0460">Magnesium</keyword>
<keyword evidence="7 16" id="KW-0808">Transferase</keyword>
<evidence type="ECO:0000256" key="14">
    <source>
        <dbReference type="ARBA" id="ARBA00023317"/>
    </source>
</evidence>
<feature type="domain" description="Pyruvate kinase barrel" evidence="17">
    <location>
        <begin position="3"/>
        <end position="319"/>
    </location>
</feature>
<proteinExistence type="inferred from homology"/>
<evidence type="ECO:0000256" key="5">
    <source>
        <dbReference type="ARBA" id="ARBA00012142"/>
    </source>
</evidence>
<comment type="pathway">
    <text evidence="3 16">Carbohydrate degradation; glycolysis; pyruvate from D-glyceraldehyde 3-phosphate: step 5/5.</text>
</comment>
<keyword evidence="10 16" id="KW-0418">Kinase</keyword>
<evidence type="ECO:0000256" key="3">
    <source>
        <dbReference type="ARBA" id="ARBA00004997"/>
    </source>
</evidence>
<dbReference type="FunFam" id="2.40.33.10:FF:000001">
    <property type="entry name" value="Pyruvate kinase"/>
    <property type="match status" value="1"/>
</dbReference>
<dbReference type="PRINTS" id="PR01050">
    <property type="entry name" value="PYRUVTKNASE"/>
</dbReference>
<evidence type="ECO:0000259" key="18">
    <source>
        <dbReference type="Pfam" id="PF02887"/>
    </source>
</evidence>
<sequence>MARKTKIVATISNLNCEPAFITRLYKAGMDVVRLNTAHMSHDDALVVVGAVRQVSDKIGILLDTKGPEIRTCAVAQPFTVKSGDTIRVKGAPDEMSREGMICVSYPDFVRDVPVGSSIMIDDGYIALAVMDKDDEWLICTVENDGTIRGRKSINIPAVHVKLPALSEKDKGFIRFAVDNDLDFIAHSFVRNKEDVLAVQQILDERGSAIKIIAKIENYEGVSNLEEILDHAYGVMIARGDLAVEVPTEQIPLIQKRIIRKCIERRRPVIVATQMLHSMIEAPRPTRAEVSDVANACLDHADALMLSGETASGQYPEMAVRTMAKVIEAVEGKEDGGYINVPYRQENRITAYLAKAAVKAALRLNTKAIVADSVSGTSILALAAYRGGNPIYAQVYNERVMRQLALSYGVYADYLPMDENSTEPLHQSICRLVAEKRFAADDLIIVLAGSFGARAGASYIEIATAGLLQDKCALPR</sequence>
<evidence type="ECO:0000256" key="2">
    <source>
        <dbReference type="ARBA" id="ARBA00001958"/>
    </source>
</evidence>
<evidence type="ECO:0000256" key="6">
    <source>
        <dbReference type="ARBA" id="ARBA00018587"/>
    </source>
</evidence>
<keyword evidence="11" id="KW-0067">ATP-binding</keyword>
<dbReference type="InterPro" id="IPR040442">
    <property type="entry name" value="Pyrv_kinase-like_dom_sf"/>
</dbReference>
<evidence type="ECO:0000256" key="4">
    <source>
        <dbReference type="ARBA" id="ARBA00008663"/>
    </source>
</evidence>
<evidence type="ECO:0000256" key="12">
    <source>
        <dbReference type="ARBA" id="ARBA00022842"/>
    </source>
</evidence>
<dbReference type="SUPFAM" id="SSF51621">
    <property type="entry name" value="Phosphoenolpyruvate/pyruvate domain"/>
    <property type="match status" value="1"/>
</dbReference>